<keyword evidence="1" id="KW-0547">Nucleotide-binding</keyword>
<sequence>MFAEQIAAGVRERDPVNGIRIVGVDGPSGTGKSHLASRLSGLLGAPVIEIDDFVSWDCFDGWWPRFDEQVLSPLLAGRDAVYQARDWTDWYGSSLGGWKTQRWAPTVILEGVTCTRRDTIGRLAYAVWVEAPAELRLARGLARDSGFPGTEALWARWMREEDAFFRADRARERADRVVDTSAFGVTADS</sequence>
<name>A0A7W7MR37_9ACTN</name>
<dbReference type="Gene3D" id="3.40.50.300">
    <property type="entry name" value="P-loop containing nucleotide triphosphate hydrolases"/>
    <property type="match status" value="1"/>
</dbReference>
<organism evidence="1 2">
    <name type="scientific">Actinoplanes digitatis</name>
    <dbReference type="NCBI Taxonomy" id="1868"/>
    <lineage>
        <taxon>Bacteria</taxon>
        <taxon>Bacillati</taxon>
        <taxon>Actinomycetota</taxon>
        <taxon>Actinomycetes</taxon>
        <taxon>Micromonosporales</taxon>
        <taxon>Micromonosporaceae</taxon>
        <taxon>Actinoplanes</taxon>
    </lineage>
</organism>
<evidence type="ECO:0000313" key="1">
    <source>
        <dbReference type="EMBL" id="MBB4763220.1"/>
    </source>
</evidence>
<dbReference type="InterPro" id="IPR027417">
    <property type="entry name" value="P-loop_NTPase"/>
</dbReference>
<dbReference type="RefSeq" id="WP_184994552.1">
    <property type="nucleotide sequence ID" value="NZ_BOMK01000010.1"/>
</dbReference>
<comment type="caution">
    <text evidence="1">The sequence shown here is derived from an EMBL/GenBank/DDBJ whole genome shotgun (WGS) entry which is preliminary data.</text>
</comment>
<dbReference type="AlphaFoldDB" id="A0A7W7MR37"/>
<keyword evidence="2" id="KW-1185">Reference proteome</keyword>
<accession>A0A7W7MR37</accession>
<dbReference type="Proteomes" id="UP000578112">
    <property type="component" value="Unassembled WGS sequence"/>
</dbReference>
<protein>
    <submittedName>
        <fullName evidence="1">Energy-coupling factor transporter ATP-binding protein EcfA2</fullName>
    </submittedName>
</protein>
<evidence type="ECO:0000313" key="2">
    <source>
        <dbReference type="Proteomes" id="UP000578112"/>
    </source>
</evidence>
<dbReference type="GO" id="GO:0005524">
    <property type="term" value="F:ATP binding"/>
    <property type="evidence" value="ECO:0007669"/>
    <property type="project" value="UniProtKB-KW"/>
</dbReference>
<reference evidence="1 2" key="1">
    <citation type="submission" date="2020-08" db="EMBL/GenBank/DDBJ databases">
        <title>Sequencing the genomes of 1000 actinobacteria strains.</title>
        <authorList>
            <person name="Klenk H.-P."/>
        </authorList>
    </citation>
    <scope>NUCLEOTIDE SEQUENCE [LARGE SCALE GENOMIC DNA]</scope>
    <source>
        <strain evidence="1 2">DSM 43149</strain>
    </source>
</reference>
<gene>
    <name evidence="1" type="ORF">BJ971_003776</name>
</gene>
<keyword evidence="1" id="KW-0067">ATP-binding</keyword>
<dbReference type="SUPFAM" id="SSF52540">
    <property type="entry name" value="P-loop containing nucleoside triphosphate hydrolases"/>
    <property type="match status" value="1"/>
</dbReference>
<dbReference type="EMBL" id="JACHNH010000001">
    <property type="protein sequence ID" value="MBB4763220.1"/>
    <property type="molecule type" value="Genomic_DNA"/>
</dbReference>
<proteinExistence type="predicted"/>